<accession>A0A7X0NKT9</accession>
<dbReference type="AlphaFoldDB" id="A0A7X0NKT9"/>
<organism evidence="1 2">
    <name type="scientific">Thalassotalea piscium</name>
    <dbReference type="NCBI Taxonomy" id="1230533"/>
    <lineage>
        <taxon>Bacteria</taxon>
        <taxon>Pseudomonadati</taxon>
        <taxon>Pseudomonadota</taxon>
        <taxon>Gammaproteobacteria</taxon>
        <taxon>Alteromonadales</taxon>
        <taxon>Colwelliaceae</taxon>
        <taxon>Thalassotalea</taxon>
    </lineage>
</organism>
<gene>
    <name evidence="1" type="ORF">HNQ55_003679</name>
</gene>
<keyword evidence="2" id="KW-1185">Reference proteome</keyword>
<dbReference type="RefSeq" id="WP_184426848.1">
    <property type="nucleotide sequence ID" value="NZ_BAABLB010000011.1"/>
</dbReference>
<proteinExistence type="predicted"/>
<comment type="caution">
    <text evidence="1">The sequence shown here is derived from an EMBL/GenBank/DDBJ whole genome shotgun (WGS) entry which is preliminary data.</text>
</comment>
<reference evidence="1 2" key="1">
    <citation type="submission" date="2020-08" db="EMBL/GenBank/DDBJ databases">
        <title>Genomic Encyclopedia of Type Strains, Phase IV (KMG-IV): sequencing the most valuable type-strain genomes for metagenomic binning, comparative biology and taxonomic classification.</title>
        <authorList>
            <person name="Goeker M."/>
        </authorList>
    </citation>
    <scope>NUCLEOTIDE SEQUENCE [LARGE SCALE GENOMIC DNA]</scope>
    <source>
        <strain evidence="1 2">DSM 26287</strain>
    </source>
</reference>
<dbReference type="Proteomes" id="UP000537141">
    <property type="component" value="Unassembled WGS sequence"/>
</dbReference>
<dbReference type="EMBL" id="JACHHU010000050">
    <property type="protein sequence ID" value="MBB6545136.1"/>
    <property type="molecule type" value="Genomic_DNA"/>
</dbReference>
<name>A0A7X0NKT9_9GAMM</name>
<evidence type="ECO:0000313" key="1">
    <source>
        <dbReference type="EMBL" id="MBB6545136.1"/>
    </source>
</evidence>
<evidence type="ECO:0000313" key="2">
    <source>
        <dbReference type="Proteomes" id="UP000537141"/>
    </source>
</evidence>
<sequence>MIKVQRSDSIKNLTSYGMKCLLETVLQMPAQPCKISDIQKKYKLRRNDMINIRRQILKINQSGGSIRFIEPDRTHIVYIEDCIVSEKEVTAILAAASAMVHLQSNVSNVKKNPTLEKNLSNYIYELITT</sequence>
<protein>
    <submittedName>
        <fullName evidence="1">Uncharacterized protein</fullName>
    </submittedName>
</protein>